<dbReference type="Gene3D" id="3.40.228.10">
    <property type="entry name" value="Dimethylsulfoxide Reductase, domain 2"/>
    <property type="match status" value="1"/>
</dbReference>
<dbReference type="Pfam" id="PF01568">
    <property type="entry name" value="Molydop_binding"/>
    <property type="match status" value="1"/>
</dbReference>
<dbReference type="AlphaFoldDB" id="A0AAE3GFM2"/>
<dbReference type="Pfam" id="PF04879">
    <property type="entry name" value="Molybdop_Fe4S4"/>
    <property type="match status" value="1"/>
</dbReference>
<feature type="domain" description="4Fe-4S Mo/W bis-MGD-type" evidence="6">
    <location>
        <begin position="45"/>
        <end position="101"/>
    </location>
</feature>
<dbReference type="CDD" id="cd02754">
    <property type="entry name" value="MopB_Nitrate-R-NapA-like"/>
    <property type="match status" value="1"/>
</dbReference>
<dbReference type="PANTHER" id="PTHR43105:SF10">
    <property type="entry name" value="NADH-QUINONE OXIDOREDUCTASE SUBUNIT G"/>
    <property type="match status" value="1"/>
</dbReference>
<dbReference type="Gene3D" id="2.40.40.20">
    <property type="match status" value="1"/>
</dbReference>
<dbReference type="Proteomes" id="UP001206128">
    <property type="component" value="Unassembled WGS sequence"/>
</dbReference>
<dbReference type="PROSITE" id="PS51669">
    <property type="entry name" value="4FE4S_MOW_BIS_MGD"/>
    <property type="match status" value="1"/>
</dbReference>
<dbReference type="PANTHER" id="PTHR43105">
    <property type="entry name" value="RESPIRATORY NITRATE REDUCTASE"/>
    <property type="match status" value="1"/>
</dbReference>
<dbReference type="InterPro" id="IPR006656">
    <property type="entry name" value="Mopterin_OxRdtase"/>
</dbReference>
<dbReference type="SUPFAM" id="SSF53706">
    <property type="entry name" value="Formate dehydrogenase/DMSO reductase, domains 1-3"/>
    <property type="match status" value="1"/>
</dbReference>
<evidence type="ECO:0000259" key="6">
    <source>
        <dbReference type="PROSITE" id="PS51669"/>
    </source>
</evidence>
<comment type="caution">
    <text evidence="7">The sequence shown here is derived from an EMBL/GenBank/DDBJ whole genome shotgun (WGS) entry which is preliminary data.</text>
</comment>
<keyword evidence="4" id="KW-0411">Iron-sulfur</keyword>
<feature type="region of interest" description="Disordered" evidence="5">
    <location>
        <begin position="1"/>
        <end position="24"/>
    </location>
</feature>
<dbReference type="InterPro" id="IPR009010">
    <property type="entry name" value="Asp_de-COase-like_dom_sf"/>
</dbReference>
<dbReference type="InterPro" id="IPR006963">
    <property type="entry name" value="Mopterin_OxRdtase_4Fe-4S_dom"/>
</dbReference>
<sequence length="813" mass="88181">MSEQPVVPDRVADPWGRRTPYPAGGNWPTRVDEHLVAGVSADQVRQWVTSACVLCSNGCGLRIGVADGRVVGVRGQAGDRVNRGRLGPKGLYGWQGQQRDRLTTPLVRAEGGELVACDWDTAMNRVVARSRELLDRWGPLSHAFYTSGQLLLEEYYTLSVIGKAGLGTPHMDGNTRLCTATADAALKESFGTDGQPACYADVDHCDTLVLHGHNAAETQTVLWARVLDRLAGPDRPRLVCVDPRRTEVARHADVHLPVRPGTNLALLNGLLREVLHRGWVDHDWVAAHTLGLDELARVVADYPAGRVADICGVSARDVLAAAEVFGTGQRVLSTVLQGVYQSHQATASACQVNNLHLLRGMLGRPGCGVLQMNGQPTAQNTRECGANGDLPGFRNWANPRHVRELAELWDVAEETIPHTGPPTHAMQIFRYAEQGSVRLLWIAGTNPAVSLPDLDRVRRILGGDTVFVVVSDAYLTETAELADVVLPSALWGEKTGTFTNTDRTVHLAEQAVPPPGQARGDLDTWLDYARRMGFRTRSGRPLPWWSTPAEAFAEWQRCSAGRPCDYTGMSYQALRERHGIQWPCTPDRPQGTERLYVDGVFNTDTDYCEDFGHELLTGAARTEQQHRATAPGGRALLRAAHHTEPPHGPNADYPLRLTTGRTVYHFHTRTKTGRAPQLAEAAPAPWVELSDVDARRLGVVEGDVVRLTTPQGSVELPARVVRAEPGTVFVPFHYGQRASESTLDGGRTHAANELVPTGWDPVSKQPVVKVCGVRVRRVGAGTGPAPAPELGAARRVVVGPPGATAAGGDRPCT</sequence>
<dbReference type="SUPFAM" id="SSF50692">
    <property type="entry name" value="ADC-like"/>
    <property type="match status" value="1"/>
</dbReference>
<dbReference type="CDD" id="cd00508">
    <property type="entry name" value="MopB_CT_Fdh-Nap-like"/>
    <property type="match status" value="1"/>
</dbReference>
<accession>A0AAE3GFM2</accession>
<evidence type="ECO:0000256" key="3">
    <source>
        <dbReference type="ARBA" id="ARBA00023004"/>
    </source>
</evidence>
<name>A0AAE3GFM2_9PSEU</name>
<keyword evidence="3" id="KW-0408">Iron</keyword>
<keyword evidence="8" id="KW-1185">Reference proteome</keyword>
<dbReference type="Pfam" id="PF00384">
    <property type="entry name" value="Molybdopterin"/>
    <property type="match status" value="1"/>
</dbReference>
<dbReference type="Gene3D" id="2.20.25.90">
    <property type="entry name" value="ADC-like domains"/>
    <property type="match status" value="1"/>
</dbReference>
<evidence type="ECO:0000256" key="1">
    <source>
        <dbReference type="ARBA" id="ARBA00022485"/>
    </source>
</evidence>
<keyword evidence="2" id="KW-0479">Metal-binding</keyword>
<organism evidence="7 8">
    <name type="scientific">Goodfellowiella coeruleoviolacea</name>
    <dbReference type="NCBI Taxonomy" id="334858"/>
    <lineage>
        <taxon>Bacteria</taxon>
        <taxon>Bacillati</taxon>
        <taxon>Actinomycetota</taxon>
        <taxon>Actinomycetes</taxon>
        <taxon>Pseudonocardiales</taxon>
        <taxon>Pseudonocardiaceae</taxon>
        <taxon>Goodfellowiella</taxon>
    </lineage>
</organism>
<evidence type="ECO:0000256" key="5">
    <source>
        <dbReference type="SAM" id="MobiDB-lite"/>
    </source>
</evidence>
<keyword evidence="1" id="KW-0004">4Fe-4S</keyword>
<dbReference type="InterPro" id="IPR006657">
    <property type="entry name" value="MoPterin_dinucl-bd_dom"/>
</dbReference>
<dbReference type="GO" id="GO:0051539">
    <property type="term" value="F:4 iron, 4 sulfur cluster binding"/>
    <property type="evidence" value="ECO:0007669"/>
    <property type="project" value="UniProtKB-KW"/>
</dbReference>
<dbReference type="EMBL" id="JAMTCK010000007">
    <property type="protein sequence ID" value="MCP2166470.1"/>
    <property type="molecule type" value="Genomic_DNA"/>
</dbReference>
<evidence type="ECO:0000313" key="8">
    <source>
        <dbReference type="Proteomes" id="UP001206128"/>
    </source>
</evidence>
<proteinExistence type="predicted"/>
<protein>
    <submittedName>
        <fullName evidence="7">Anaerobic selenocysteine-containing dehydrogenase</fullName>
    </submittedName>
</protein>
<dbReference type="SMART" id="SM00926">
    <property type="entry name" value="Molybdop_Fe4S4"/>
    <property type="match status" value="1"/>
</dbReference>
<dbReference type="GO" id="GO:0046872">
    <property type="term" value="F:metal ion binding"/>
    <property type="evidence" value="ECO:0007669"/>
    <property type="project" value="UniProtKB-KW"/>
</dbReference>
<dbReference type="GO" id="GO:0043546">
    <property type="term" value="F:molybdopterin cofactor binding"/>
    <property type="evidence" value="ECO:0007669"/>
    <property type="project" value="InterPro"/>
</dbReference>
<evidence type="ECO:0000256" key="2">
    <source>
        <dbReference type="ARBA" id="ARBA00022723"/>
    </source>
</evidence>
<reference evidence="7" key="1">
    <citation type="submission" date="2022-06" db="EMBL/GenBank/DDBJ databases">
        <title>Genomic Encyclopedia of Archaeal and Bacterial Type Strains, Phase II (KMG-II): from individual species to whole genera.</title>
        <authorList>
            <person name="Goeker M."/>
        </authorList>
    </citation>
    <scope>NUCLEOTIDE SEQUENCE</scope>
    <source>
        <strain evidence="7">DSM 43935</strain>
    </source>
</reference>
<evidence type="ECO:0000256" key="4">
    <source>
        <dbReference type="ARBA" id="ARBA00023014"/>
    </source>
</evidence>
<dbReference type="InterPro" id="IPR050123">
    <property type="entry name" value="Prok_molybdopt-oxidoreductase"/>
</dbReference>
<gene>
    <name evidence="7" type="ORF">LX83_003338</name>
</gene>
<evidence type="ECO:0000313" key="7">
    <source>
        <dbReference type="EMBL" id="MCP2166470.1"/>
    </source>
</evidence>
<dbReference type="Gene3D" id="3.40.50.740">
    <property type="match status" value="1"/>
</dbReference>
<dbReference type="GO" id="GO:0016491">
    <property type="term" value="F:oxidoreductase activity"/>
    <property type="evidence" value="ECO:0007669"/>
    <property type="project" value="InterPro"/>
</dbReference>